<comment type="caution">
    <text evidence="5">The sequence shown here is derived from an EMBL/GenBank/DDBJ whole genome shotgun (WGS) entry which is preliminary data.</text>
</comment>
<dbReference type="SMART" id="SM00345">
    <property type="entry name" value="HTH_GNTR"/>
    <property type="match status" value="1"/>
</dbReference>
<feature type="domain" description="HTH gntR-type" evidence="4">
    <location>
        <begin position="10"/>
        <end position="78"/>
    </location>
</feature>
<dbReference type="InterPro" id="IPR011711">
    <property type="entry name" value="GntR_C"/>
</dbReference>
<dbReference type="PRINTS" id="PR00035">
    <property type="entry name" value="HTHGNTR"/>
</dbReference>
<evidence type="ECO:0000313" key="6">
    <source>
        <dbReference type="Proteomes" id="UP001519289"/>
    </source>
</evidence>
<protein>
    <submittedName>
        <fullName evidence="5">GntR family transcriptional repressor for pyruvate dehydrogenase complex</fullName>
    </submittedName>
</protein>
<organism evidence="5 6">
    <name type="scientific">Symbiobacterium terraclitae</name>
    <dbReference type="NCBI Taxonomy" id="557451"/>
    <lineage>
        <taxon>Bacteria</taxon>
        <taxon>Bacillati</taxon>
        <taxon>Bacillota</taxon>
        <taxon>Clostridia</taxon>
        <taxon>Eubacteriales</taxon>
        <taxon>Symbiobacteriaceae</taxon>
        <taxon>Symbiobacterium</taxon>
    </lineage>
</organism>
<dbReference type="Pfam" id="PF07729">
    <property type="entry name" value="FCD"/>
    <property type="match status" value="1"/>
</dbReference>
<evidence type="ECO:0000256" key="3">
    <source>
        <dbReference type="ARBA" id="ARBA00023163"/>
    </source>
</evidence>
<sequence length="246" mass="27458">MSRFARIANQRIYQQIVDQISRMIRDGSLRPGDRLPPERQLAEEFGVSRAAVREALSALDLMGLIEVRQGEGTFVRAVTEEALVTPMALLVAMVRDEELGVDMVEVRAALEAEAAYLAAQRREPEDLVAMEEAIAEMEAALRTGDLAAEADWKFHHAIATASGNGVLLQIMRSLSETMQESIVRFRTGLLRIPGMDTVLLAEHQGILDAIRDRDAKLAHDRMRAHLDRVRQMLYGELSATANEQQR</sequence>
<dbReference type="PROSITE" id="PS50949">
    <property type="entry name" value="HTH_GNTR"/>
    <property type="match status" value="1"/>
</dbReference>
<dbReference type="Gene3D" id="1.10.10.10">
    <property type="entry name" value="Winged helix-like DNA-binding domain superfamily/Winged helix DNA-binding domain"/>
    <property type="match status" value="1"/>
</dbReference>
<keyword evidence="3" id="KW-0804">Transcription</keyword>
<dbReference type="InterPro" id="IPR036390">
    <property type="entry name" value="WH_DNA-bd_sf"/>
</dbReference>
<keyword evidence="5" id="KW-0670">Pyruvate</keyword>
<dbReference type="Proteomes" id="UP001519289">
    <property type="component" value="Unassembled WGS sequence"/>
</dbReference>
<dbReference type="CDD" id="cd07377">
    <property type="entry name" value="WHTH_GntR"/>
    <property type="match status" value="1"/>
</dbReference>
<dbReference type="RefSeq" id="WP_209468144.1">
    <property type="nucleotide sequence ID" value="NZ_JAGGLG010000045.1"/>
</dbReference>
<keyword evidence="1" id="KW-0805">Transcription regulation</keyword>
<dbReference type="SUPFAM" id="SSF48008">
    <property type="entry name" value="GntR ligand-binding domain-like"/>
    <property type="match status" value="1"/>
</dbReference>
<gene>
    <name evidence="5" type="ORF">J2Z79_003495</name>
</gene>
<dbReference type="SMART" id="SM00895">
    <property type="entry name" value="FCD"/>
    <property type="match status" value="1"/>
</dbReference>
<dbReference type="SUPFAM" id="SSF46785">
    <property type="entry name" value="Winged helix' DNA-binding domain"/>
    <property type="match status" value="1"/>
</dbReference>
<dbReference type="InterPro" id="IPR008920">
    <property type="entry name" value="TF_FadR/GntR_C"/>
</dbReference>
<dbReference type="PANTHER" id="PTHR43537:SF5">
    <property type="entry name" value="UXU OPERON TRANSCRIPTIONAL REGULATOR"/>
    <property type="match status" value="1"/>
</dbReference>
<dbReference type="EMBL" id="JAGGLG010000045">
    <property type="protein sequence ID" value="MBP2020041.1"/>
    <property type="molecule type" value="Genomic_DNA"/>
</dbReference>
<keyword evidence="6" id="KW-1185">Reference proteome</keyword>
<evidence type="ECO:0000256" key="2">
    <source>
        <dbReference type="ARBA" id="ARBA00023125"/>
    </source>
</evidence>
<accession>A0ABS4JYV4</accession>
<dbReference type="InterPro" id="IPR000524">
    <property type="entry name" value="Tscrpt_reg_HTH_GntR"/>
</dbReference>
<evidence type="ECO:0000313" key="5">
    <source>
        <dbReference type="EMBL" id="MBP2020041.1"/>
    </source>
</evidence>
<dbReference type="PANTHER" id="PTHR43537">
    <property type="entry name" value="TRANSCRIPTIONAL REGULATOR, GNTR FAMILY"/>
    <property type="match status" value="1"/>
</dbReference>
<keyword evidence="2" id="KW-0238">DNA-binding</keyword>
<dbReference type="Pfam" id="PF00392">
    <property type="entry name" value="GntR"/>
    <property type="match status" value="1"/>
</dbReference>
<evidence type="ECO:0000256" key="1">
    <source>
        <dbReference type="ARBA" id="ARBA00023015"/>
    </source>
</evidence>
<name>A0ABS4JYV4_9FIRM</name>
<evidence type="ECO:0000259" key="4">
    <source>
        <dbReference type="PROSITE" id="PS50949"/>
    </source>
</evidence>
<proteinExistence type="predicted"/>
<dbReference type="Gene3D" id="1.20.120.530">
    <property type="entry name" value="GntR ligand-binding domain-like"/>
    <property type="match status" value="1"/>
</dbReference>
<reference evidence="5 6" key="1">
    <citation type="submission" date="2021-03" db="EMBL/GenBank/DDBJ databases">
        <title>Genomic Encyclopedia of Type Strains, Phase IV (KMG-IV): sequencing the most valuable type-strain genomes for metagenomic binning, comparative biology and taxonomic classification.</title>
        <authorList>
            <person name="Goeker M."/>
        </authorList>
    </citation>
    <scope>NUCLEOTIDE SEQUENCE [LARGE SCALE GENOMIC DNA]</scope>
    <source>
        <strain evidence="5 6">DSM 27138</strain>
    </source>
</reference>
<dbReference type="InterPro" id="IPR036388">
    <property type="entry name" value="WH-like_DNA-bd_sf"/>
</dbReference>